<accession>A0A821Z3Z8</accession>
<dbReference type="EMBL" id="CAJOBP010099119">
    <property type="protein sequence ID" value="CAF4971072.1"/>
    <property type="molecule type" value="Genomic_DNA"/>
</dbReference>
<organism evidence="2 3">
    <name type="scientific">Rotaria socialis</name>
    <dbReference type="NCBI Taxonomy" id="392032"/>
    <lineage>
        <taxon>Eukaryota</taxon>
        <taxon>Metazoa</taxon>
        <taxon>Spiralia</taxon>
        <taxon>Gnathifera</taxon>
        <taxon>Rotifera</taxon>
        <taxon>Eurotatoria</taxon>
        <taxon>Bdelloidea</taxon>
        <taxon>Philodinida</taxon>
        <taxon>Philodinidae</taxon>
        <taxon>Rotaria</taxon>
    </lineage>
</organism>
<dbReference type="AlphaFoldDB" id="A0A821Z3Z8"/>
<evidence type="ECO:0000313" key="2">
    <source>
        <dbReference type="EMBL" id="CAF4971072.1"/>
    </source>
</evidence>
<reference evidence="2" key="1">
    <citation type="submission" date="2021-02" db="EMBL/GenBank/DDBJ databases">
        <authorList>
            <person name="Nowell W R."/>
        </authorList>
    </citation>
    <scope>NUCLEOTIDE SEQUENCE</scope>
</reference>
<feature type="non-terminal residue" evidence="2">
    <location>
        <position position="1"/>
    </location>
</feature>
<dbReference type="SUPFAM" id="SSF48403">
    <property type="entry name" value="Ankyrin repeat"/>
    <property type="match status" value="1"/>
</dbReference>
<evidence type="ECO:0008006" key="4">
    <source>
        <dbReference type="Google" id="ProtNLM"/>
    </source>
</evidence>
<feature type="repeat" description="ANK" evidence="1">
    <location>
        <begin position="1"/>
        <end position="31"/>
    </location>
</feature>
<name>A0A821Z3Z8_9BILA</name>
<dbReference type="Proteomes" id="UP000663873">
    <property type="component" value="Unassembled WGS sequence"/>
</dbReference>
<dbReference type="InterPro" id="IPR002110">
    <property type="entry name" value="Ankyrin_rpt"/>
</dbReference>
<dbReference type="Pfam" id="PF12796">
    <property type="entry name" value="Ank_2"/>
    <property type="match status" value="1"/>
</dbReference>
<proteinExistence type="predicted"/>
<protein>
    <recommendedName>
        <fullName evidence="4">Ankyrin repeat protein</fullName>
    </recommendedName>
</protein>
<dbReference type="Gene3D" id="1.25.40.20">
    <property type="entry name" value="Ankyrin repeat-containing domain"/>
    <property type="match status" value="1"/>
</dbReference>
<feature type="non-terminal residue" evidence="2">
    <location>
        <position position="54"/>
    </location>
</feature>
<dbReference type="InterPro" id="IPR036770">
    <property type="entry name" value="Ankyrin_rpt-contain_sf"/>
</dbReference>
<dbReference type="PROSITE" id="PS50088">
    <property type="entry name" value="ANK_REPEAT"/>
    <property type="match status" value="1"/>
</dbReference>
<gene>
    <name evidence="2" type="ORF">UJA718_LOCUS48763</name>
</gene>
<evidence type="ECO:0000256" key="1">
    <source>
        <dbReference type="PROSITE-ProRule" id="PRU00023"/>
    </source>
</evidence>
<keyword evidence="3" id="KW-1185">Reference proteome</keyword>
<evidence type="ECO:0000313" key="3">
    <source>
        <dbReference type="Proteomes" id="UP000663873"/>
    </source>
</evidence>
<comment type="caution">
    <text evidence="2">The sequence shown here is derived from an EMBL/GenBank/DDBJ whole genome shotgun (WGS) entry which is preliminary data.</text>
</comment>
<keyword evidence="1" id="KW-0040">ANK repeat</keyword>
<sequence length="54" mass="6072">MTPIHCAAINPNAKYLKQLLTIAPEVNIPDKRNRRPIHYAAVSEGTEPLEYLLS</sequence>